<keyword evidence="5" id="KW-0560">Oxidoreductase</keyword>
<evidence type="ECO:0000313" key="8">
    <source>
        <dbReference type="Proteomes" id="UP000037267"/>
    </source>
</evidence>
<accession>A0A0L0W8A6</accession>
<keyword evidence="8" id="KW-1185">Reference proteome</keyword>
<dbReference type="CDD" id="cd02062">
    <property type="entry name" value="Nitro_FMN_reductase"/>
    <property type="match status" value="1"/>
</dbReference>
<dbReference type="OrthoDB" id="9814075at2"/>
<evidence type="ECO:0000259" key="6">
    <source>
        <dbReference type="Pfam" id="PF14512"/>
    </source>
</evidence>
<dbReference type="SUPFAM" id="SSF55469">
    <property type="entry name" value="FMN-dependent nitroreductase-like"/>
    <property type="match status" value="2"/>
</dbReference>
<dbReference type="PANTHER" id="PTHR43673:SF2">
    <property type="entry name" value="NITROREDUCTASE"/>
    <property type="match status" value="1"/>
</dbReference>
<dbReference type="STRING" id="1503.CLPU_12c00570"/>
<gene>
    <name evidence="7" type="ORF">CLPU_12c00570</name>
</gene>
<dbReference type="InterPro" id="IPR000415">
    <property type="entry name" value="Nitroreductase-like"/>
</dbReference>
<dbReference type="Gene3D" id="3.40.109.30">
    <property type="entry name" value="putative nitroreductase (tm1586), domain 2"/>
    <property type="match status" value="1"/>
</dbReference>
<evidence type="ECO:0000256" key="2">
    <source>
        <dbReference type="ARBA" id="ARBA00007118"/>
    </source>
</evidence>
<name>A0A0L0W8A6_GOTPU</name>
<dbReference type="GO" id="GO:0016491">
    <property type="term" value="F:oxidoreductase activity"/>
    <property type="evidence" value="ECO:0007669"/>
    <property type="project" value="UniProtKB-KW"/>
</dbReference>
<dbReference type="RefSeq" id="WP_050355910.1">
    <property type="nucleotide sequence ID" value="NZ_LGSS01000012.1"/>
</dbReference>
<feature type="domain" description="Putative nitroreductase TM1586" evidence="6">
    <location>
        <begin position="2"/>
        <end position="235"/>
    </location>
</feature>
<dbReference type="AlphaFoldDB" id="A0A0L0W8A6"/>
<evidence type="ECO:0000313" key="7">
    <source>
        <dbReference type="EMBL" id="KNF07784.1"/>
    </source>
</evidence>
<dbReference type="Gene3D" id="3.40.109.10">
    <property type="entry name" value="NADH Oxidase"/>
    <property type="match status" value="1"/>
</dbReference>
<dbReference type="Proteomes" id="UP000037267">
    <property type="component" value="Unassembled WGS sequence"/>
</dbReference>
<keyword evidence="4" id="KW-0288">FMN</keyword>
<dbReference type="EMBL" id="LGSS01000012">
    <property type="protein sequence ID" value="KNF07784.1"/>
    <property type="molecule type" value="Genomic_DNA"/>
</dbReference>
<evidence type="ECO:0000256" key="3">
    <source>
        <dbReference type="ARBA" id="ARBA00022630"/>
    </source>
</evidence>
<dbReference type="Pfam" id="PF14512">
    <property type="entry name" value="TM1586_NiRdase"/>
    <property type="match status" value="1"/>
</dbReference>
<comment type="caution">
    <text evidence="7">The sequence shown here is derived from an EMBL/GenBank/DDBJ whole genome shotgun (WGS) entry which is preliminary data.</text>
</comment>
<evidence type="ECO:0000256" key="5">
    <source>
        <dbReference type="ARBA" id="ARBA00023002"/>
    </source>
</evidence>
<comment type="cofactor">
    <cofactor evidence="1">
        <name>FMN</name>
        <dbReference type="ChEBI" id="CHEBI:58210"/>
    </cofactor>
</comment>
<evidence type="ECO:0000256" key="4">
    <source>
        <dbReference type="ARBA" id="ARBA00022643"/>
    </source>
</evidence>
<organism evidence="7 8">
    <name type="scientific">Gottschalkia purinilytica</name>
    <name type="common">Clostridium purinilyticum</name>
    <dbReference type="NCBI Taxonomy" id="1503"/>
    <lineage>
        <taxon>Bacteria</taxon>
        <taxon>Bacillati</taxon>
        <taxon>Bacillota</taxon>
        <taxon>Tissierellia</taxon>
        <taxon>Tissierellales</taxon>
        <taxon>Gottschalkiaceae</taxon>
        <taxon>Gottschalkia</taxon>
    </lineage>
</organism>
<proteinExistence type="inferred from homology"/>
<dbReference type="InterPro" id="IPR029478">
    <property type="entry name" value="TM1586_NiRdase"/>
</dbReference>
<dbReference type="PANTHER" id="PTHR43673">
    <property type="entry name" value="NAD(P)H NITROREDUCTASE YDGI-RELATED"/>
    <property type="match status" value="1"/>
</dbReference>
<evidence type="ECO:0000256" key="1">
    <source>
        <dbReference type="ARBA" id="ARBA00001917"/>
    </source>
</evidence>
<protein>
    <submittedName>
        <fullName evidence="7">Nitroreductase</fullName>
    </submittedName>
</protein>
<keyword evidence="3" id="KW-0285">Flavoprotein</keyword>
<sequence>MNLFDAIYLRKSIRKYNPQKLSKDLLIEIENLANSSNVLYEEIDMKVHLVEDGEKIQKIIKGIIGSYGKIIAPHYLVVTSEEKDGHLENVGFAIEEVILKLTTMGIATCWIGGHIKPELLYDIVDIPQNHAPVILVSFGYPKNKETFLRQTSHENKRKKLSEIIEEKSNDTWDNILDAARVAPSAVNSQPWRFVVEDQAIHTYVVKRSNFITKKVLERINQIDIGIALSHINIASSHFDKNIEFKKLHQSSNNKNNYVMSVVDV</sequence>
<reference evidence="8" key="1">
    <citation type="submission" date="2015-07" db="EMBL/GenBank/DDBJ databases">
        <title>Draft genome sequence of the purine-degrading Gottschalkia purinilyticum DSM 1384 (formerly Clostridium purinilyticum).</title>
        <authorList>
            <person name="Poehlein A."/>
            <person name="Schiel-Bengelsdorf B."/>
            <person name="Bengelsdorf F.R."/>
            <person name="Daniel R."/>
            <person name="Duerre P."/>
        </authorList>
    </citation>
    <scope>NUCLEOTIDE SEQUENCE [LARGE SCALE GENOMIC DNA]</scope>
    <source>
        <strain evidence="8">DSM 1384</strain>
    </source>
</reference>
<comment type="similarity">
    <text evidence="2">Belongs to the nitroreductase family.</text>
</comment>